<dbReference type="AlphaFoldDB" id="A0A7X0VUM0"/>
<comment type="caution">
    <text evidence="9">The sequence shown here is derived from an EMBL/GenBank/DDBJ whole genome shotgun (WGS) entry which is preliminary data.</text>
</comment>
<evidence type="ECO:0000256" key="1">
    <source>
        <dbReference type="ARBA" id="ARBA00004162"/>
    </source>
</evidence>
<feature type="compositionally biased region" description="Basic and acidic residues" evidence="6">
    <location>
        <begin position="501"/>
        <end position="541"/>
    </location>
</feature>
<evidence type="ECO:0000256" key="7">
    <source>
        <dbReference type="SAM" id="Phobius"/>
    </source>
</evidence>
<feature type="compositionally biased region" description="Polar residues" evidence="6">
    <location>
        <begin position="349"/>
        <end position="363"/>
    </location>
</feature>
<dbReference type="EMBL" id="JACJVO010000009">
    <property type="protein sequence ID" value="MBB6731076.1"/>
    <property type="molecule type" value="Genomic_DNA"/>
</dbReference>
<evidence type="ECO:0000313" key="9">
    <source>
        <dbReference type="EMBL" id="MBB6731076.1"/>
    </source>
</evidence>
<keyword evidence="2" id="KW-1003">Cell membrane</keyword>
<keyword evidence="4 7" id="KW-1133">Transmembrane helix</keyword>
<feature type="compositionally biased region" description="Basic and acidic residues" evidence="6">
    <location>
        <begin position="479"/>
        <end position="489"/>
    </location>
</feature>
<dbReference type="InterPro" id="IPR024449">
    <property type="entry name" value="Anti-sigma_RsgI_N"/>
</dbReference>
<proteinExistence type="predicted"/>
<dbReference type="RefSeq" id="WP_185128719.1">
    <property type="nucleotide sequence ID" value="NZ_JACJVO010000009.1"/>
</dbReference>
<keyword evidence="10" id="KW-1185">Reference proteome</keyword>
<feature type="region of interest" description="Disordered" evidence="6">
    <location>
        <begin position="323"/>
        <end position="541"/>
    </location>
</feature>
<feature type="compositionally biased region" description="Basic and acidic residues" evidence="6">
    <location>
        <begin position="369"/>
        <end position="387"/>
    </location>
</feature>
<evidence type="ECO:0000256" key="2">
    <source>
        <dbReference type="ARBA" id="ARBA00022475"/>
    </source>
</evidence>
<keyword evidence="3 7" id="KW-0812">Transmembrane</keyword>
<keyword evidence="5 7" id="KW-0472">Membrane</keyword>
<dbReference type="PROSITE" id="PS51849">
    <property type="entry name" value="RSGI_N"/>
    <property type="match status" value="1"/>
</dbReference>
<dbReference type="Pfam" id="PF23750">
    <property type="entry name" value="RsgI_M"/>
    <property type="match status" value="1"/>
</dbReference>
<feature type="transmembrane region" description="Helical" evidence="7">
    <location>
        <begin position="63"/>
        <end position="83"/>
    </location>
</feature>
<dbReference type="Pfam" id="PF12791">
    <property type="entry name" value="RsgI_N"/>
    <property type="match status" value="1"/>
</dbReference>
<feature type="compositionally biased region" description="Low complexity" evidence="6">
    <location>
        <begin position="429"/>
        <end position="448"/>
    </location>
</feature>
<evidence type="ECO:0000256" key="3">
    <source>
        <dbReference type="ARBA" id="ARBA00022692"/>
    </source>
</evidence>
<evidence type="ECO:0000256" key="5">
    <source>
        <dbReference type="ARBA" id="ARBA00023136"/>
    </source>
</evidence>
<dbReference type="Proteomes" id="UP000564644">
    <property type="component" value="Unassembled WGS sequence"/>
</dbReference>
<dbReference type="InterPro" id="IPR055431">
    <property type="entry name" value="RsgI_M"/>
</dbReference>
<dbReference type="GO" id="GO:0005886">
    <property type="term" value="C:plasma membrane"/>
    <property type="evidence" value="ECO:0007669"/>
    <property type="project" value="UniProtKB-SubCell"/>
</dbReference>
<evidence type="ECO:0000256" key="6">
    <source>
        <dbReference type="SAM" id="MobiDB-lite"/>
    </source>
</evidence>
<organism evidence="9 10">
    <name type="scientific">Cohnella zeiphila</name>
    <dbReference type="NCBI Taxonomy" id="2761120"/>
    <lineage>
        <taxon>Bacteria</taxon>
        <taxon>Bacillati</taxon>
        <taxon>Bacillota</taxon>
        <taxon>Bacilli</taxon>
        <taxon>Bacillales</taxon>
        <taxon>Paenibacillaceae</taxon>
        <taxon>Cohnella</taxon>
    </lineage>
</organism>
<comment type="subcellular location">
    <subcellularLocation>
        <location evidence="1">Cell membrane</location>
        <topology evidence="1">Single-pass membrane protein</topology>
    </subcellularLocation>
</comment>
<evidence type="ECO:0000313" key="10">
    <source>
        <dbReference type="Proteomes" id="UP000564644"/>
    </source>
</evidence>
<feature type="compositionally biased region" description="Polar residues" evidence="6">
    <location>
        <begin position="397"/>
        <end position="421"/>
    </location>
</feature>
<evidence type="ECO:0000256" key="4">
    <source>
        <dbReference type="ARBA" id="ARBA00022989"/>
    </source>
</evidence>
<evidence type="ECO:0000259" key="8">
    <source>
        <dbReference type="PROSITE" id="PS51849"/>
    </source>
</evidence>
<gene>
    <name evidence="9" type="ORF">H7C18_09180</name>
</gene>
<accession>A0A7X0VUM0</accession>
<sequence length="541" mass="55984">MIRAVIMSFKGSRAIVLAEGGRFMRVPRRPQYEIGDEIELEPEEAAGDRRRAFLPAAAWRKRAFLPAAACCAAVILLAASVWWPHTPPVVAYVTLDVNPSLELGIDGKEKVRSLDALNADAEPIVAGISSFKGKDVEEVTAELAQQLASRHLLHGGTSEVVLASVPMREVSGQWEAEVTDKMKRAIETAGSKPADPGTAKPDDGDSAGASGTGKGEASASPSASAGPGGGNDDQRASGGTQGQAEPDEADGKNGSSAEGEAPATVPVVTTVSVPKEVRDEARKNGLSAGKMAFWLKAENEGHDVELETLKKEPLKKIAAEWGGVREVFDEDGSGNGDGDSTSADKWKQLLQQSLAKQGESEPSASKGENGAKDASKHASAGDKDGKSNGRQPPAKGGSSQQPGNQAQSDAKPQSPRGPSSPSKRDGEGRSPSGKSGASGSADKPSAGGKRTDDKENGQGGQGSRVRSSGWGASGAGQAESREERAEELAKSAASRIAELAKSGDFHAGDGKRGQPNRSKEESSGRDKSGKAAGDKTRSKDR</sequence>
<feature type="compositionally biased region" description="Low complexity" evidence="6">
    <location>
        <begin position="463"/>
        <end position="478"/>
    </location>
</feature>
<protein>
    <submittedName>
        <fullName evidence="9">Anti-sigma factor domain-containing protein</fullName>
    </submittedName>
</protein>
<feature type="domain" description="RsgI N-terminal anti-sigma" evidence="8">
    <location>
        <begin position="2"/>
        <end position="49"/>
    </location>
</feature>
<feature type="region of interest" description="Disordered" evidence="6">
    <location>
        <begin position="189"/>
        <end position="272"/>
    </location>
</feature>
<reference evidence="9 10" key="1">
    <citation type="submission" date="2020-08" db="EMBL/GenBank/DDBJ databases">
        <title>Cohnella phylogeny.</title>
        <authorList>
            <person name="Dunlap C."/>
        </authorList>
    </citation>
    <scope>NUCLEOTIDE SEQUENCE [LARGE SCALE GENOMIC DNA]</scope>
    <source>
        <strain evidence="9 10">CBP 2801</strain>
    </source>
</reference>
<name>A0A7X0VUM0_9BACL</name>
<feature type="compositionally biased region" description="Low complexity" evidence="6">
    <location>
        <begin position="261"/>
        <end position="272"/>
    </location>
</feature>